<comment type="similarity">
    <text evidence="10">Belongs to the dus family.</text>
</comment>
<dbReference type="Pfam" id="PF01207">
    <property type="entry name" value="Dus"/>
    <property type="match status" value="1"/>
</dbReference>
<dbReference type="InterPro" id="IPR018517">
    <property type="entry name" value="tRNA_hU_synthase_CS"/>
</dbReference>
<dbReference type="CDD" id="cd02801">
    <property type="entry name" value="DUS_like_FMN"/>
    <property type="match status" value="1"/>
</dbReference>
<dbReference type="EC" id="1.3.1.-" evidence="9"/>
<dbReference type="EMBL" id="QJKI01000016">
    <property type="protein sequence ID" value="PXX77643.1"/>
    <property type="molecule type" value="Genomic_DNA"/>
</dbReference>
<dbReference type="GO" id="GO:0000049">
    <property type="term" value="F:tRNA binding"/>
    <property type="evidence" value="ECO:0007669"/>
    <property type="project" value="UniProtKB-UniRule"/>
</dbReference>
<dbReference type="GO" id="GO:0050660">
    <property type="term" value="F:flavin adenine dinucleotide binding"/>
    <property type="evidence" value="ECO:0007669"/>
    <property type="project" value="InterPro"/>
</dbReference>
<dbReference type="PROSITE" id="PS01136">
    <property type="entry name" value="UPF0034"/>
    <property type="match status" value="1"/>
</dbReference>
<keyword evidence="7 9" id="KW-0694">RNA-binding</keyword>
<proteinExistence type="inferred from homology"/>
<evidence type="ECO:0000256" key="6">
    <source>
        <dbReference type="ARBA" id="ARBA00022857"/>
    </source>
</evidence>
<evidence type="ECO:0000256" key="2">
    <source>
        <dbReference type="ARBA" id="ARBA00022555"/>
    </source>
</evidence>
<evidence type="ECO:0000259" key="13">
    <source>
        <dbReference type="Pfam" id="PF01207"/>
    </source>
</evidence>
<dbReference type="InterPro" id="IPR001269">
    <property type="entry name" value="DUS_fam"/>
</dbReference>
<dbReference type="SUPFAM" id="SSF51395">
    <property type="entry name" value="FMN-linked oxidoreductases"/>
    <property type="match status" value="1"/>
</dbReference>
<dbReference type="InterPro" id="IPR042270">
    <property type="entry name" value="DusC_C"/>
</dbReference>
<feature type="site" description="Interacts with tRNA; defines subfamily-specific binding signature" evidence="9">
    <location>
        <position position="269"/>
    </location>
</feature>
<evidence type="ECO:0000313" key="14">
    <source>
        <dbReference type="EMBL" id="PXX77643.1"/>
    </source>
</evidence>
<feature type="active site" description="Proton donor" evidence="9 11">
    <location>
        <position position="91"/>
    </location>
</feature>
<keyword evidence="4 9" id="KW-0288">FMN</keyword>
<evidence type="ECO:0000256" key="3">
    <source>
        <dbReference type="ARBA" id="ARBA00022630"/>
    </source>
</evidence>
<evidence type="ECO:0000256" key="11">
    <source>
        <dbReference type="PIRSR" id="PIRSR006621-1"/>
    </source>
</evidence>
<comment type="function">
    <text evidence="9">Catalyzes the synthesis of 5,6-dihydrouridine (D), a modified base found in the D-loop of most tRNAs, via the reduction of the C5-C6 double bond in target uridines. Specifically modifies U16 in tRNAs.</text>
</comment>
<comment type="catalytic activity">
    <reaction evidence="9">
        <text>5,6-dihydrouridine(16) in tRNA + NAD(+) = uridine(16) in tRNA + NADH + H(+)</text>
        <dbReference type="Rhea" id="RHEA:53380"/>
        <dbReference type="Rhea" id="RHEA-COMP:13543"/>
        <dbReference type="Rhea" id="RHEA-COMP:13544"/>
        <dbReference type="ChEBI" id="CHEBI:15378"/>
        <dbReference type="ChEBI" id="CHEBI:57540"/>
        <dbReference type="ChEBI" id="CHEBI:57945"/>
        <dbReference type="ChEBI" id="CHEBI:65315"/>
        <dbReference type="ChEBI" id="CHEBI:74443"/>
    </reaction>
</comment>
<feature type="site" description="Interacts with tRNA; defines subfamily-specific binding signature" evidence="9">
    <location>
        <position position="292"/>
    </location>
</feature>
<feature type="domain" description="DUS-like FMN-binding" evidence="13">
    <location>
        <begin position="1"/>
        <end position="274"/>
    </location>
</feature>
<comment type="catalytic activity">
    <reaction evidence="9">
        <text>5,6-dihydrouridine(16) in tRNA + NADP(+) = uridine(16) in tRNA + NADPH + H(+)</text>
        <dbReference type="Rhea" id="RHEA:53376"/>
        <dbReference type="Rhea" id="RHEA-COMP:13543"/>
        <dbReference type="Rhea" id="RHEA-COMP:13544"/>
        <dbReference type="ChEBI" id="CHEBI:15378"/>
        <dbReference type="ChEBI" id="CHEBI:57783"/>
        <dbReference type="ChEBI" id="CHEBI:58349"/>
        <dbReference type="ChEBI" id="CHEBI:65315"/>
        <dbReference type="ChEBI" id="CHEBI:74443"/>
    </reaction>
</comment>
<dbReference type="Proteomes" id="UP000247555">
    <property type="component" value="Unassembled WGS sequence"/>
</dbReference>
<feature type="binding site" evidence="9 12">
    <location>
        <begin position="216"/>
        <end position="217"/>
    </location>
    <ligand>
        <name>FMN</name>
        <dbReference type="ChEBI" id="CHEBI:58210"/>
    </ligand>
</feature>
<gene>
    <name evidence="9" type="primary">dusC</name>
    <name evidence="14" type="ORF">DFR34_11622</name>
</gene>
<comment type="caution">
    <text evidence="14">The sequence shown here is derived from an EMBL/GenBank/DDBJ whole genome shotgun (WGS) entry which is preliminary data.</text>
</comment>
<dbReference type="PANTHER" id="PTHR11082">
    <property type="entry name" value="TRNA-DIHYDROURIDINE SYNTHASE"/>
    <property type="match status" value="1"/>
</dbReference>
<reference evidence="14 15" key="1">
    <citation type="submission" date="2018-05" db="EMBL/GenBank/DDBJ databases">
        <title>Genomic Encyclopedia of Type Strains, Phase IV (KMG-IV): sequencing the most valuable type-strain genomes for metagenomic binning, comparative biology and taxonomic classification.</title>
        <authorList>
            <person name="Goeker M."/>
        </authorList>
    </citation>
    <scope>NUCLEOTIDE SEQUENCE [LARGE SCALE GENOMIC DNA]</scope>
    <source>
        <strain evidence="14 15">DSM 29661</strain>
    </source>
</reference>
<dbReference type="HAMAP" id="MF_02043">
    <property type="entry name" value="DusC_subfam"/>
    <property type="match status" value="1"/>
</dbReference>
<evidence type="ECO:0000256" key="1">
    <source>
        <dbReference type="ARBA" id="ARBA00001917"/>
    </source>
</evidence>
<evidence type="ECO:0000313" key="15">
    <source>
        <dbReference type="Proteomes" id="UP000247555"/>
    </source>
</evidence>
<feature type="site" description="Interacts with tRNA; defines subfamily-specific binding signature" evidence="9">
    <location>
        <position position="28"/>
    </location>
</feature>
<evidence type="ECO:0000256" key="7">
    <source>
        <dbReference type="ARBA" id="ARBA00022884"/>
    </source>
</evidence>
<keyword evidence="5 9" id="KW-0819">tRNA processing</keyword>
<dbReference type="PIRSF" id="PIRSF006621">
    <property type="entry name" value="Dus"/>
    <property type="match status" value="1"/>
</dbReference>
<evidence type="ECO:0000256" key="4">
    <source>
        <dbReference type="ARBA" id="ARBA00022643"/>
    </source>
</evidence>
<keyword evidence="3 9" id="KW-0285">Flavoprotein</keyword>
<feature type="binding site" evidence="9 12">
    <location>
        <position position="61"/>
    </location>
    <ligand>
        <name>FMN</name>
        <dbReference type="ChEBI" id="CHEBI:58210"/>
    </ligand>
</feature>
<dbReference type="InterPro" id="IPR013785">
    <property type="entry name" value="Aldolase_TIM"/>
</dbReference>
<comment type="cofactor">
    <cofactor evidence="1 9 10 12">
        <name>FMN</name>
        <dbReference type="ChEBI" id="CHEBI:58210"/>
    </cofactor>
</comment>
<comment type="caution">
    <text evidence="9">Lacks conserved residue(s) required for the propagation of feature annotation.</text>
</comment>
<evidence type="ECO:0000256" key="12">
    <source>
        <dbReference type="PIRSR" id="PIRSR006621-2"/>
    </source>
</evidence>
<keyword evidence="2 9" id="KW-0820">tRNA-binding</keyword>
<dbReference type="AlphaFoldDB" id="A0A318KWQ2"/>
<dbReference type="InterPro" id="IPR035587">
    <property type="entry name" value="DUS-like_FMN-bd"/>
</dbReference>
<dbReference type="GO" id="GO:0102262">
    <property type="term" value="F:tRNA-dihydrouridine16 synthase activity"/>
    <property type="evidence" value="ECO:0007669"/>
    <property type="project" value="RHEA"/>
</dbReference>
<protein>
    <recommendedName>
        <fullName evidence="9">tRNA-dihydrouridine(16) synthase</fullName>
        <ecNumber evidence="9">1.3.1.-</ecNumber>
    </recommendedName>
    <alternativeName>
        <fullName evidence="9">U16-specific dihydrouridine synthase</fullName>
        <shortName evidence="9">U16-specific Dus</shortName>
    </alternativeName>
    <alternativeName>
        <fullName evidence="9">tRNA-dihydrouridine synthase C</fullName>
    </alternativeName>
</protein>
<keyword evidence="6 9" id="KW-0521">NADP</keyword>
<dbReference type="GO" id="GO:0010181">
    <property type="term" value="F:FMN binding"/>
    <property type="evidence" value="ECO:0007669"/>
    <property type="project" value="UniProtKB-UniRule"/>
</dbReference>
<name>A0A318KWQ2_9NEIS</name>
<accession>A0A318KWQ2</accession>
<evidence type="ECO:0000256" key="9">
    <source>
        <dbReference type="HAMAP-Rule" id="MF_02043"/>
    </source>
</evidence>
<dbReference type="InterPro" id="IPR032886">
    <property type="entry name" value="DusC"/>
</dbReference>
<feature type="site" description="Interacts with tRNA" evidence="9">
    <location>
        <position position="88"/>
    </location>
</feature>
<dbReference type="Gene3D" id="1.20.225.30">
    <property type="entry name" value="Dihydrouridine synthase, C-terminal recognition domain"/>
    <property type="match status" value="1"/>
</dbReference>
<feature type="site" description="Interacts with tRNA" evidence="9">
    <location>
        <position position="169"/>
    </location>
</feature>
<feature type="site" description="Interacts with tRNA; defines subfamily-specific binding signature" evidence="9">
    <location>
        <position position="271"/>
    </location>
</feature>
<evidence type="ECO:0000256" key="10">
    <source>
        <dbReference type="PIRNR" id="PIRNR006621"/>
    </source>
</evidence>
<sequence>MQGLVDAPMRALLTSMGGVDACVTEFVRVTHALLPARTFYRLCPELHHGGYTPSGVPVSVQLLGSDSACLADNAARAAELGAPAVDLNFGCPAPTVNRHRGGAVLLREPELLHAIVRAVRAATPAQVPVTAKMRLGYDDTALALDCAQALATAGAAEIVVHARTKTEGYRPPAHWDWIARIREAVTVNVVANGEIWTLQDAQRCLEISGSQDLMLGRGLVARPDLAGQIASWASGRPEVVLDWPGMRLVVTQFWGLLQAYADGAYPQARLKQWLALVAQAFPAARPLLESVRRQPDSHSVAACLADDTYWQVGR</sequence>
<evidence type="ECO:0000256" key="5">
    <source>
        <dbReference type="ARBA" id="ARBA00022694"/>
    </source>
</evidence>
<organism evidence="14 15">
    <name type="scientific">Rivihabitans pingtungensis</name>
    <dbReference type="NCBI Taxonomy" id="1054498"/>
    <lineage>
        <taxon>Bacteria</taxon>
        <taxon>Pseudomonadati</taxon>
        <taxon>Pseudomonadota</taxon>
        <taxon>Betaproteobacteria</taxon>
        <taxon>Neisseriales</taxon>
        <taxon>Aquaspirillaceae</taxon>
        <taxon>Rivihabitans</taxon>
    </lineage>
</organism>
<comment type="similarity">
    <text evidence="9">Belongs to the Dus family. DusC subfamily.</text>
</comment>
<dbReference type="PANTHER" id="PTHR11082:SF26">
    <property type="entry name" value="TRNA-DIHYDROURIDINE(16) SYNTHASE"/>
    <property type="match status" value="1"/>
</dbReference>
<dbReference type="Gene3D" id="3.20.20.70">
    <property type="entry name" value="Aldolase class I"/>
    <property type="match status" value="1"/>
</dbReference>
<feature type="binding site" evidence="9 12">
    <location>
        <position position="132"/>
    </location>
    <ligand>
        <name>FMN</name>
        <dbReference type="ChEBI" id="CHEBI:58210"/>
    </ligand>
</feature>
<keyword evidence="12" id="KW-0547">Nucleotide-binding</keyword>
<feature type="binding site" evidence="12">
    <location>
        <position position="161"/>
    </location>
    <ligand>
        <name>FMN</name>
        <dbReference type="ChEBI" id="CHEBI:58210"/>
    </ligand>
</feature>
<evidence type="ECO:0000256" key="8">
    <source>
        <dbReference type="ARBA" id="ARBA00023002"/>
    </source>
</evidence>
<keyword evidence="15" id="KW-1185">Reference proteome</keyword>
<keyword evidence="8 9" id="KW-0560">Oxidoreductase</keyword>
<feature type="binding site" evidence="9">
    <location>
        <begin position="192"/>
        <end position="194"/>
    </location>
    <ligand>
        <name>FMN</name>
        <dbReference type="ChEBI" id="CHEBI:58210"/>
    </ligand>
</feature>